<dbReference type="InterPro" id="IPR009057">
    <property type="entry name" value="Homeodomain-like_sf"/>
</dbReference>
<dbReference type="Pfam" id="PF05225">
    <property type="entry name" value="HTH_psq"/>
    <property type="match status" value="1"/>
</dbReference>
<evidence type="ECO:0000313" key="4">
    <source>
        <dbReference type="Proteomes" id="UP001148838"/>
    </source>
</evidence>
<proteinExistence type="predicted"/>
<evidence type="ECO:0000313" key="3">
    <source>
        <dbReference type="EMBL" id="KAJ4430872.1"/>
    </source>
</evidence>
<evidence type="ECO:0000259" key="2">
    <source>
        <dbReference type="Pfam" id="PF05225"/>
    </source>
</evidence>
<gene>
    <name evidence="3" type="ORF">ANN_19463</name>
</gene>
<dbReference type="InterPro" id="IPR007889">
    <property type="entry name" value="HTH_Psq"/>
</dbReference>
<comment type="subcellular location">
    <subcellularLocation>
        <location evidence="1">Nucleus</location>
    </subcellularLocation>
</comment>
<organism evidence="3 4">
    <name type="scientific">Periplaneta americana</name>
    <name type="common">American cockroach</name>
    <name type="synonym">Blatta americana</name>
    <dbReference type="NCBI Taxonomy" id="6978"/>
    <lineage>
        <taxon>Eukaryota</taxon>
        <taxon>Metazoa</taxon>
        <taxon>Ecdysozoa</taxon>
        <taxon>Arthropoda</taxon>
        <taxon>Hexapoda</taxon>
        <taxon>Insecta</taxon>
        <taxon>Pterygota</taxon>
        <taxon>Neoptera</taxon>
        <taxon>Polyneoptera</taxon>
        <taxon>Dictyoptera</taxon>
        <taxon>Blattodea</taxon>
        <taxon>Blattoidea</taxon>
        <taxon>Blattidae</taxon>
        <taxon>Blattinae</taxon>
        <taxon>Periplaneta</taxon>
    </lineage>
</organism>
<protein>
    <recommendedName>
        <fullName evidence="2">HTH psq-type domain-containing protein</fullName>
    </recommendedName>
</protein>
<keyword evidence="4" id="KW-1185">Reference proteome</keyword>
<comment type="caution">
    <text evidence="3">The sequence shown here is derived from an EMBL/GenBank/DDBJ whole genome shotgun (WGS) entry which is preliminary data.</text>
</comment>
<dbReference type="EMBL" id="JAJSOF020000031">
    <property type="protein sequence ID" value="KAJ4430872.1"/>
    <property type="molecule type" value="Genomic_DNA"/>
</dbReference>
<dbReference type="SUPFAM" id="SSF46689">
    <property type="entry name" value="Homeodomain-like"/>
    <property type="match status" value="1"/>
</dbReference>
<name>A0ABQ8S9Z3_PERAM</name>
<feature type="domain" description="HTH psq-type" evidence="2">
    <location>
        <begin position="14"/>
        <end position="49"/>
    </location>
</feature>
<dbReference type="Proteomes" id="UP001148838">
    <property type="component" value="Unassembled WGS sequence"/>
</dbReference>
<dbReference type="Gene3D" id="1.10.10.60">
    <property type="entry name" value="Homeodomain-like"/>
    <property type="match status" value="1"/>
</dbReference>
<accession>A0ABQ8S9Z3</accession>
<reference evidence="3 4" key="1">
    <citation type="journal article" date="2022" name="Allergy">
        <title>Genome assembly and annotation of Periplaneta americana reveal a comprehensive cockroach allergen profile.</title>
        <authorList>
            <person name="Wang L."/>
            <person name="Xiong Q."/>
            <person name="Saelim N."/>
            <person name="Wang L."/>
            <person name="Nong W."/>
            <person name="Wan A.T."/>
            <person name="Shi M."/>
            <person name="Liu X."/>
            <person name="Cao Q."/>
            <person name="Hui J.H.L."/>
            <person name="Sookrung N."/>
            <person name="Leung T.F."/>
            <person name="Tungtrongchitr A."/>
            <person name="Tsui S.K.W."/>
        </authorList>
    </citation>
    <scope>NUCLEOTIDE SEQUENCE [LARGE SCALE GENOMIC DNA]</scope>
    <source>
        <strain evidence="3">PWHHKU_190912</strain>
    </source>
</reference>
<sequence length="76" mass="8775">MGKYKAKKVGRWTERNMDEALAAVRGCMSLKEAARQFKIPYTTLQNRHMECMDPAKGRKQKRAGGHTVFMMNKRLS</sequence>
<evidence type="ECO:0000256" key="1">
    <source>
        <dbReference type="ARBA" id="ARBA00004123"/>
    </source>
</evidence>